<dbReference type="AlphaFoldDB" id="A0A7I7RQJ1"/>
<dbReference type="Proteomes" id="UP000467428">
    <property type="component" value="Plasmid pJCM18538"/>
</dbReference>
<feature type="compositionally biased region" description="Low complexity" evidence="1">
    <location>
        <begin position="118"/>
        <end position="127"/>
    </location>
</feature>
<evidence type="ECO:0000313" key="3">
    <source>
        <dbReference type="Proteomes" id="UP000467428"/>
    </source>
</evidence>
<reference evidence="2 3" key="1">
    <citation type="journal article" date="2019" name="Emerg. Microbes Infect.">
        <title>Comprehensive subspecies identification of 175 nontuberculous mycobacteria species based on 7547 genomic profiles.</title>
        <authorList>
            <person name="Matsumoto Y."/>
            <person name="Kinjo T."/>
            <person name="Motooka D."/>
            <person name="Nabeya D."/>
            <person name="Jung N."/>
            <person name="Uechi K."/>
            <person name="Horii T."/>
            <person name="Iida T."/>
            <person name="Fujita J."/>
            <person name="Nakamura S."/>
        </authorList>
    </citation>
    <scope>NUCLEOTIDE SEQUENCE [LARGE SCALE GENOMIC DNA]</scope>
    <source>
        <strain evidence="2 3">JCM 18538</strain>
        <plasmid evidence="2">pJCM18538</plasmid>
    </source>
</reference>
<keyword evidence="3" id="KW-1185">Reference proteome</keyword>
<evidence type="ECO:0000313" key="2">
    <source>
        <dbReference type="EMBL" id="BBY46838.1"/>
    </source>
</evidence>
<feature type="compositionally biased region" description="Basic and acidic residues" evidence="1">
    <location>
        <begin position="130"/>
        <end position="150"/>
    </location>
</feature>
<feature type="region of interest" description="Disordered" evidence="1">
    <location>
        <begin position="118"/>
        <end position="150"/>
    </location>
</feature>
<name>A0A7I7RQJ1_9MYCO</name>
<sequence>MNAVPIHQVVQVVAWAAFPRRGYEQAGRRAEAVGVRGERPAVAAQDAADAPETVPLAAGTAVPALGTAGLGADIPARTEPAVAVGGMSGANRCVPIVVLAESLWAEAPHGTVALVAAGPDAHGAGPDRSTGVDRETGVGYRRDRDTKPPA</sequence>
<proteinExistence type="predicted"/>
<dbReference type="KEGG" id="marz:MARA_02680"/>
<organism evidence="2 3">
    <name type="scientific">Mycolicibacterium arabiense</name>
    <dbReference type="NCBI Taxonomy" id="1286181"/>
    <lineage>
        <taxon>Bacteria</taxon>
        <taxon>Bacillati</taxon>
        <taxon>Actinomycetota</taxon>
        <taxon>Actinomycetes</taxon>
        <taxon>Mycobacteriales</taxon>
        <taxon>Mycobacteriaceae</taxon>
        <taxon>Mycolicibacterium</taxon>
    </lineage>
</organism>
<geneLocation type="plasmid" evidence="2">
    <name>pJCM18538</name>
</geneLocation>
<protein>
    <submittedName>
        <fullName evidence="2">Uncharacterized protein</fullName>
    </submittedName>
</protein>
<gene>
    <name evidence="2" type="ORF">MARA_02680</name>
</gene>
<keyword evidence="2" id="KW-0614">Plasmid</keyword>
<dbReference type="EMBL" id="AP022592">
    <property type="protein sequence ID" value="BBY46838.1"/>
    <property type="molecule type" value="Genomic_DNA"/>
</dbReference>
<evidence type="ECO:0000256" key="1">
    <source>
        <dbReference type="SAM" id="MobiDB-lite"/>
    </source>
</evidence>
<accession>A0A7I7RQJ1</accession>